<accession>M4BWR0</accession>
<sequence>MAPTTTISRRGRICRVNVCRSHQLAGKKVQRGCMGQVPSVTLDRGVHTERTQPLKQREEDEGQASASTRDPPSMPSATMRWKSAALVCTSAMQTLAISLWMWGKGVL</sequence>
<feature type="region of interest" description="Disordered" evidence="1">
    <location>
        <begin position="40"/>
        <end position="78"/>
    </location>
</feature>
<keyword evidence="2" id="KW-0472">Membrane</keyword>
<reference evidence="4" key="1">
    <citation type="journal article" date="2010" name="Science">
        <title>Signatures of adaptation to obligate biotrophy in the Hyaloperonospora arabidopsidis genome.</title>
        <authorList>
            <person name="Baxter L."/>
            <person name="Tripathy S."/>
            <person name="Ishaque N."/>
            <person name="Boot N."/>
            <person name="Cabral A."/>
            <person name="Kemen E."/>
            <person name="Thines M."/>
            <person name="Ah-Fong A."/>
            <person name="Anderson R."/>
            <person name="Badejoko W."/>
            <person name="Bittner-Eddy P."/>
            <person name="Boore J.L."/>
            <person name="Chibucos M.C."/>
            <person name="Coates M."/>
            <person name="Dehal P."/>
            <person name="Delehaunty K."/>
            <person name="Dong S."/>
            <person name="Downton P."/>
            <person name="Dumas B."/>
            <person name="Fabro G."/>
            <person name="Fronick C."/>
            <person name="Fuerstenberg S.I."/>
            <person name="Fulton L."/>
            <person name="Gaulin E."/>
            <person name="Govers F."/>
            <person name="Hughes L."/>
            <person name="Humphray S."/>
            <person name="Jiang R.H."/>
            <person name="Judelson H."/>
            <person name="Kamoun S."/>
            <person name="Kyung K."/>
            <person name="Meijer H."/>
            <person name="Minx P."/>
            <person name="Morris P."/>
            <person name="Nelson J."/>
            <person name="Phuntumart V."/>
            <person name="Qutob D."/>
            <person name="Rehmany A."/>
            <person name="Rougon-Cardoso A."/>
            <person name="Ryden P."/>
            <person name="Torto-Alalibo T."/>
            <person name="Studholme D."/>
            <person name="Wang Y."/>
            <person name="Win J."/>
            <person name="Wood J."/>
            <person name="Clifton S.W."/>
            <person name="Rogers J."/>
            <person name="Van den Ackerveken G."/>
            <person name="Jones J.D."/>
            <person name="McDowell J.M."/>
            <person name="Beynon J."/>
            <person name="Tyler B.M."/>
        </authorList>
    </citation>
    <scope>NUCLEOTIDE SEQUENCE [LARGE SCALE GENOMIC DNA]</scope>
    <source>
        <strain evidence="4">Emoy2</strain>
    </source>
</reference>
<organism evidence="3 4">
    <name type="scientific">Hyaloperonospora arabidopsidis (strain Emoy2)</name>
    <name type="common">Downy mildew agent</name>
    <name type="synonym">Peronospora arabidopsidis</name>
    <dbReference type="NCBI Taxonomy" id="559515"/>
    <lineage>
        <taxon>Eukaryota</taxon>
        <taxon>Sar</taxon>
        <taxon>Stramenopiles</taxon>
        <taxon>Oomycota</taxon>
        <taxon>Peronosporomycetes</taxon>
        <taxon>Peronosporales</taxon>
        <taxon>Peronosporaceae</taxon>
        <taxon>Hyaloperonospora</taxon>
    </lineage>
</organism>
<keyword evidence="2" id="KW-1133">Transmembrane helix</keyword>
<dbReference type="InParanoid" id="M4BWR0"/>
<keyword evidence="2" id="KW-0812">Transmembrane</keyword>
<dbReference type="EnsemblProtists" id="HpaT810962">
    <property type="protein sequence ID" value="HpaP810962"/>
    <property type="gene ID" value="HpaG810962"/>
</dbReference>
<feature type="compositionally biased region" description="Basic and acidic residues" evidence="1">
    <location>
        <begin position="44"/>
        <end position="58"/>
    </location>
</feature>
<evidence type="ECO:0000313" key="3">
    <source>
        <dbReference type="EnsemblProtists" id="HpaP810961"/>
    </source>
</evidence>
<dbReference type="VEuPathDB" id="FungiDB:HpaG810962"/>
<dbReference type="AlphaFoldDB" id="M4BWR0"/>
<dbReference type="EnsemblProtists" id="HpaT810961">
    <property type="protein sequence ID" value="HpaP810961"/>
    <property type="gene ID" value="HpaG810961"/>
</dbReference>
<dbReference type="HOGENOM" id="CLU_2215022_0_0_1"/>
<evidence type="ECO:0000313" key="4">
    <source>
        <dbReference type="Proteomes" id="UP000011713"/>
    </source>
</evidence>
<reference evidence="3" key="2">
    <citation type="submission" date="2015-06" db="UniProtKB">
        <authorList>
            <consortium name="EnsemblProtists"/>
        </authorList>
    </citation>
    <scope>IDENTIFICATION</scope>
    <source>
        <strain evidence="3">Emoy2</strain>
    </source>
</reference>
<evidence type="ECO:0000256" key="1">
    <source>
        <dbReference type="SAM" id="MobiDB-lite"/>
    </source>
</evidence>
<name>M4BWR0_HYAAE</name>
<evidence type="ECO:0000256" key="2">
    <source>
        <dbReference type="SAM" id="Phobius"/>
    </source>
</evidence>
<dbReference type="Proteomes" id="UP000011713">
    <property type="component" value="Unassembled WGS sequence"/>
</dbReference>
<dbReference type="EMBL" id="JH598006">
    <property type="status" value="NOT_ANNOTATED_CDS"/>
    <property type="molecule type" value="Genomic_DNA"/>
</dbReference>
<proteinExistence type="predicted"/>
<keyword evidence="4" id="KW-1185">Reference proteome</keyword>
<protein>
    <submittedName>
        <fullName evidence="3">Uncharacterized protein</fullName>
    </submittedName>
</protein>
<feature type="transmembrane region" description="Helical" evidence="2">
    <location>
        <begin position="84"/>
        <end position="103"/>
    </location>
</feature>